<dbReference type="EMBL" id="KV426366">
    <property type="protein sequence ID" value="KZV81816.1"/>
    <property type="molecule type" value="Genomic_DNA"/>
</dbReference>
<dbReference type="AlphaFoldDB" id="A0A165C4S4"/>
<evidence type="ECO:0000313" key="2">
    <source>
        <dbReference type="EMBL" id="KZV81816.1"/>
    </source>
</evidence>
<dbReference type="Proteomes" id="UP000077266">
    <property type="component" value="Unassembled WGS sequence"/>
</dbReference>
<feature type="compositionally biased region" description="Basic and acidic residues" evidence="1">
    <location>
        <begin position="96"/>
        <end position="107"/>
    </location>
</feature>
<organism evidence="2 3">
    <name type="scientific">Exidia glandulosa HHB12029</name>
    <dbReference type="NCBI Taxonomy" id="1314781"/>
    <lineage>
        <taxon>Eukaryota</taxon>
        <taxon>Fungi</taxon>
        <taxon>Dikarya</taxon>
        <taxon>Basidiomycota</taxon>
        <taxon>Agaricomycotina</taxon>
        <taxon>Agaricomycetes</taxon>
        <taxon>Auriculariales</taxon>
        <taxon>Exidiaceae</taxon>
        <taxon>Exidia</taxon>
    </lineage>
</organism>
<sequence length="144" mass="14860">MGAYISRCWNPPTKVGTSGAPAPENGALAATSTQRAEGPSATTTQVVGPASPGAASPERAGSHAPASEGVEPGNTTTPRVDRQMSIPISIADSDDGTPKGRGDEKVVPPKQGSETVPKPKPPPKPKPGEVKRRFRLPFGRTDEE</sequence>
<evidence type="ECO:0000256" key="1">
    <source>
        <dbReference type="SAM" id="MobiDB-lite"/>
    </source>
</evidence>
<dbReference type="InParanoid" id="A0A165C4S4"/>
<proteinExistence type="predicted"/>
<evidence type="ECO:0000313" key="3">
    <source>
        <dbReference type="Proteomes" id="UP000077266"/>
    </source>
</evidence>
<name>A0A165C4S4_EXIGL</name>
<feature type="compositionally biased region" description="Polar residues" evidence="1">
    <location>
        <begin position="30"/>
        <end position="46"/>
    </location>
</feature>
<reference evidence="2 3" key="1">
    <citation type="journal article" date="2016" name="Mol. Biol. Evol.">
        <title>Comparative Genomics of Early-Diverging Mushroom-Forming Fungi Provides Insights into the Origins of Lignocellulose Decay Capabilities.</title>
        <authorList>
            <person name="Nagy L.G."/>
            <person name="Riley R."/>
            <person name="Tritt A."/>
            <person name="Adam C."/>
            <person name="Daum C."/>
            <person name="Floudas D."/>
            <person name="Sun H."/>
            <person name="Yadav J.S."/>
            <person name="Pangilinan J."/>
            <person name="Larsson K.H."/>
            <person name="Matsuura K."/>
            <person name="Barry K."/>
            <person name="Labutti K."/>
            <person name="Kuo R."/>
            <person name="Ohm R.A."/>
            <person name="Bhattacharya S.S."/>
            <person name="Shirouzu T."/>
            <person name="Yoshinaga Y."/>
            <person name="Martin F.M."/>
            <person name="Grigoriev I.V."/>
            <person name="Hibbett D.S."/>
        </authorList>
    </citation>
    <scope>NUCLEOTIDE SEQUENCE [LARGE SCALE GENOMIC DNA]</scope>
    <source>
        <strain evidence="2 3">HHB12029</strain>
    </source>
</reference>
<gene>
    <name evidence="2" type="ORF">EXIGLDRAFT_844300</name>
</gene>
<feature type="region of interest" description="Disordered" evidence="1">
    <location>
        <begin position="1"/>
        <end position="144"/>
    </location>
</feature>
<protein>
    <submittedName>
        <fullName evidence="2">Uncharacterized protein</fullName>
    </submittedName>
</protein>
<accession>A0A165C4S4</accession>
<keyword evidence="3" id="KW-1185">Reference proteome</keyword>